<dbReference type="PANTHER" id="PTHR32282">
    <property type="entry name" value="BINDING PROTEIN TRANSPEPTIDASE, PUTATIVE-RELATED"/>
    <property type="match status" value="1"/>
</dbReference>
<dbReference type="GO" id="GO:0071555">
    <property type="term" value="P:cell wall organization"/>
    <property type="evidence" value="ECO:0007669"/>
    <property type="project" value="UniProtKB-KW"/>
</dbReference>
<evidence type="ECO:0000256" key="6">
    <source>
        <dbReference type="ARBA" id="ARBA00022670"/>
    </source>
</evidence>
<dbReference type="InterPro" id="IPR023346">
    <property type="entry name" value="Lysozyme-like_dom_sf"/>
</dbReference>
<dbReference type="GO" id="GO:0008360">
    <property type="term" value="P:regulation of cell shape"/>
    <property type="evidence" value="ECO:0007669"/>
    <property type="project" value="UniProtKB-KW"/>
</dbReference>
<evidence type="ECO:0000256" key="14">
    <source>
        <dbReference type="ARBA" id="ARBA00023316"/>
    </source>
</evidence>
<keyword evidence="13" id="KW-0511">Multifunctional enzyme</keyword>
<comment type="catalytic activity">
    <reaction evidence="15">
        <text>Preferential cleavage: (Ac)2-L-Lys-D-Ala-|-D-Ala. Also transpeptidation of peptidyl-alanyl moieties that are N-acyl substituents of D-alanine.</text>
        <dbReference type="EC" id="3.4.16.4"/>
    </reaction>
</comment>
<comment type="catalytic activity">
    <reaction evidence="16">
        <text>[GlcNAc-(1-&gt;4)-Mur2Ac(oyl-L-Ala-gamma-D-Glu-L-Lys-D-Ala-D-Ala)](n)-di-trans,octa-cis-undecaprenyl diphosphate + beta-D-GlcNAc-(1-&gt;4)-Mur2Ac(oyl-L-Ala-gamma-D-Glu-L-Lys-D-Ala-D-Ala)-di-trans,octa-cis-undecaprenyl diphosphate = [GlcNAc-(1-&gt;4)-Mur2Ac(oyl-L-Ala-gamma-D-Glu-L-Lys-D-Ala-D-Ala)](n+1)-di-trans,octa-cis-undecaprenyl diphosphate + di-trans,octa-cis-undecaprenyl diphosphate + H(+)</text>
        <dbReference type="Rhea" id="RHEA:23708"/>
        <dbReference type="Rhea" id="RHEA-COMP:9602"/>
        <dbReference type="Rhea" id="RHEA-COMP:9603"/>
        <dbReference type="ChEBI" id="CHEBI:15378"/>
        <dbReference type="ChEBI" id="CHEBI:58405"/>
        <dbReference type="ChEBI" id="CHEBI:60033"/>
        <dbReference type="ChEBI" id="CHEBI:78435"/>
        <dbReference type="EC" id="2.4.99.28"/>
    </reaction>
</comment>
<dbReference type="NCBIfam" id="TIGR02074">
    <property type="entry name" value="PBP_1a_fam"/>
    <property type="match status" value="1"/>
</dbReference>
<keyword evidence="17" id="KW-0812">Transmembrane</keyword>
<sequence length="771" mass="85833">MAVKRTGTIYSAAPGFFGKISRACCFAISRACCLAIKKTLELIGKPFYWALLGLALVVGYLLSTISRLRPPKIRLPKIRLPKLKLPKISLPRLKISPKRMFFVLLVFLLLFTIYYLLFTIFSGLPSPNRLVTREQIVTTKIFDRNGNLLYKIYRNQNRTLVELKDVPLSLIQATIAIEDAEFYQHHGFSFKGILRAFWVNLKKGKIEGGSTITQQLVKNALLSPERTWQRKIKEIILALMVEQKFAKDQILQMYLNEVGYGGAAYGVEEASQLYFGKSVTKLTLVEAALLAGLPASPTTYSPFGTQPEKAKERQLLVLRRMRQEGFITEEEEKQAASVDLVFAPQRTDIKAPHFVMYIKDLLVKKYGERMVEEGGLEVKTSLDLEIQNQVQEIVAQEIKNLKNLRISNGAALVTNPKTGEILAMVGSKDYFDIENDGNVNVTLRPRQPGSAIKPVNYSIALENGFTPATIIPDTPITYQIPGQPPYSPKNYDSRFHGDIPLRIALGSSYNVPAVKVLSAFGVERMVKRGQEMGITTWEDPSRFGLSLTLGGGEVKMVDMAVAYGTLANSGTRVDLQPILEVKDYKQSLKFSLRSNYKGKVLEKNDCQDTRGARQILGGFTLRAPTISFSSRRSFARESEAESKLSAGDLSVSCNGTRILSPQVSYILTDILSDNSARTPAFGPSSWLNIANHPHIAVKTGTTQNLRDNWTIGYTPDFLVAVWVGNNDNTPMSYVASGVTGASPIWNKIMSHLLADVPDKEFPKPEDLIQVE</sequence>
<dbReference type="InterPro" id="IPR036950">
    <property type="entry name" value="PBP_transglycosylase"/>
</dbReference>
<dbReference type="GO" id="GO:0009252">
    <property type="term" value="P:peptidoglycan biosynthetic process"/>
    <property type="evidence" value="ECO:0007669"/>
    <property type="project" value="UniProtKB-KW"/>
</dbReference>
<evidence type="ECO:0000256" key="9">
    <source>
        <dbReference type="ARBA" id="ARBA00022801"/>
    </source>
</evidence>
<evidence type="ECO:0000256" key="5">
    <source>
        <dbReference type="ARBA" id="ARBA00022645"/>
    </source>
</evidence>
<dbReference type="Gene3D" id="3.40.710.10">
    <property type="entry name" value="DD-peptidase/beta-lactamase superfamily"/>
    <property type="match status" value="2"/>
</dbReference>
<feature type="domain" description="Glycosyl transferase family 51" evidence="19">
    <location>
        <begin position="146"/>
        <end position="321"/>
    </location>
</feature>
<dbReference type="Pfam" id="PF00912">
    <property type="entry name" value="Transgly"/>
    <property type="match status" value="1"/>
</dbReference>
<evidence type="ECO:0000256" key="16">
    <source>
        <dbReference type="ARBA" id="ARBA00049902"/>
    </source>
</evidence>
<dbReference type="Proteomes" id="UP000229816">
    <property type="component" value="Unassembled WGS sequence"/>
</dbReference>
<comment type="similarity">
    <text evidence="2">In the C-terminal section; belongs to the transpeptidase family.</text>
</comment>
<keyword evidence="7" id="KW-0328">Glycosyltransferase</keyword>
<evidence type="ECO:0000256" key="15">
    <source>
        <dbReference type="ARBA" id="ARBA00034000"/>
    </source>
</evidence>
<dbReference type="GO" id="GO:0006508">
    <property type="term" value="P:proteolysis"/>
    <property type="evidence" value="ECO:0007669"/>
    <property type="project" value="UniProtKB-KW"/>
</dbReference>
<keyword evidence="5" id="KW-0121">Carboxypeptidase</keyword>
<dbReference type="SUPFAM" id="SSF53955">
    <property type="entry name" value="Lysozyme-like"/>
    <property type="match status" value="1"/>
</dbReference>
<gene>
    <name evidence="20" type="ORF">CO054_02995</name>
</gene>
<dbReference type="SUPFAM" id="SSF56601">
    <property type="entry name" value="beta-lactamase/transpeptidase-like"/>
    <property type="match status" value="1"/>
</dbReference>
<dbReference type="EMBL" id="PFSF01000069">
    <property type="protein sequence ID" value="PJC27876.1"/>
    <property type="molecule type" value="Genomic_DNA"/>
</dbReference>
<comment type="subcellular location">
    <subcellularLocation>
        <location evidence="1">Cell membrane</location>
    </subcellularLocation>
</comment>
<dbReference type="FunFam" id="1.10.3810.10:FF:000001">
    <property type="entry name" value="Penicillin-binding protein 1A"/>
    <property type="match status" value="1"/>
</dbReference>
<evidence type="ECO:0000259" key="19">
    <source>
        <dbReference type="Pfam" id="PF00912"/>
    </source>
</evidence>
<feature type="non-terminal residue" evidence="20">
    <location>
        <position position="771"/>
    </location>
</feature>
<dbReference type="InterPro" id="IPR012338">
    <property type="entry name" value="Beta-lactam/transpept-like"/>
</dbReference>
<dbReference type="GO" id="GO:0009002">
    <property type="term" value="F:serine-type D-Ala-D-Ala carboxypeptidase activity"/>
    <property type="evidence" value="ECO:0007669"/>
    <property type="project" value="UniProtKB-EC"/>
</dbReference>
<comment type="similarity">
    <text evidence="3">In the N-terminal section; belongs to the glycosyltransferase 51 family.</text>
</comment>
<dbReference type="Gene3D" id="1.10.3810.10">
    <property type="entry name" value="Biosynthetic peptidoglycan transglycosylase-like"/>
    <property type="match status" value="1"/>
</dbReference>
<dbReference type="InterPro" id="IPR001460">
    <property type="entry name" value="PCN-bd_Tpept"/>
</dbReference>
<name>A0A2M8ES34_9BACT</name>
<feature type="transmembrane region" description="Helical" evidence="17">
    <location>
        <begin position="101"/>
        <end position="124"/>
    </location>
</feature>
<evidence type="ECO:0000313" key="21">
    <source>
        <dbReference type="Proteomes" id="UP000229816"/>
    </source>
</evidence>
<dbReference type="Pfam" id="PF00905">
    <property type="entry name" value="Transpeptidase"/>
    <property type="match status" value="1"/>
</dbReference>
<reference evidence="21" key="1">
    <citation type="submission" date="2017-09" db="EMBL/GenBank/DDBJ databases">
        <title>Depth-based differentiation of microbial function through sediment-hosted aquifers and enrichment of novel symbionts in the deep terrestrial subsurface.</title>
        <authorList>
            <person name="Probst A.J."/>
            <person name="Ladd B."/>
            <person name="Jarett J.K."/>
            <person name="Geller-Mcgrath D.E."/>
            <person name="Sieber C.M.K."/>
            <person name="Emerson J.B."/>
            <person name="Anantharaman K."/>
            <person name="Thomas B.C."/>
            <person name="Malmstrom R."/>
            <person name="Stieglmeier M."/>
            <person name="Klingl A."/>
            <person name="Woyke T."/>
            <person name="Ryan C.M."/>
            <person name="Banfield J.F."/>
        </authorList>
    </citation>
    <scope>NUCLEOTIDE SEQUENCE [LARGE SCALE GENOMIC DNA]</scope>
</reference>
<feature type="domain" description="Penicillin-binding protein transpeptidase" evidence="18">
    <location>
        <begin position="409"/>
        <end position="586"/>
    </location>
</feature>
<dbReference type="AlphaFoldDB" id="A0A2M8ES34"/>
<proteinExistence type="inferred from homology"/>
<dbReference type="InterPro" id="IPR050396">
    <property type="entry name" value="Glycosyltr_51/Transpeptidase"/>
</dbReference>
<feature type="transmembrane region" description="Helical" evidence="17">
    <location>
        <begin position="47"/>
        <end position="65"/>
    </location>
</feature>
<evidence type="ECO:0000256" key="17">
    <source>
        <dbReference type="SAM" id="Phobius"/>
    </source>
</evidence>
<dbReference type="GO" id="GO:0008955">
    <property type="term" value="F:peptidoglycan glycosyltransferase activity"/>
    <property type="evidence" value="ECO:0007669"/>
    <property type="project" value="UniProtKB-EC"/>
</dbReference>
<evidence type="ECO:0000256" key="12">
    <source>
        <dbReference type="ARBA" id="ARBA00023136"/>
    </source>
</evidence>
<keyword evidence="10" id="KW-0133">Cell shape</keyword>
<dbReference type="InterPro" id="IPR001264">
    <property type="entry name" value="Glyco_trans_51"/>
</dbReference>
<evidence type="ECO:0000256" key="11">
    <source>
        <dbReference type="ARBA" id="ARBA00022984"/>
    </source>
</evidence>
<evidence type="ECO:0000256" key="1">
    <source>
        <dbReference type="ARBA" id="ARBA00004236"/>
    </source>
</evidence>
<evidence type="ECO:0000256" key="7">
    <source>
        <dbReference type="ARBA" id="ARBA00022676"/>
    </source>
</evidence>
<evidence type="ECO:0000256" key="10">
    <source>
        <dbReference type="ARBA" id="ARBA00022960"/>
    </source>
</evidence>
<comment type="caution">
    <text evidence="20">The sequence shown here is derived from an EMBL/GenBank/DDBJ whole genome shotgun (WGS) entry which is preliminary data.</text>
</comment>
<dbReference type="GO" id="GO:0008658">
    <property type="term" value="F:penicillin binding"/>
    <property type="evidence" value="ECO:0007669"/>
    <property type="project" value="InterPro"/>
</dbReference>
<keyword evidence="6" id="KW-0645">Protease</keyword>
<keyword evidence="14" id="KW-0961">Cell wall biogenesis/degradation</keyword>
<dbReference type="GO" id="GO:0005886">
    <property type="term" value="C:plasma membrane"/>
    <property type="evidence" value="ECO:0007669"/>
    <property type="project" value="UniProtKB-SubCell"/>
</dbReference>
<evidence type="ECO:0000256" key="8">
    <source>
        <dbReference type="ARBA" id="ARBA00022679"/>
    </source>
</evidence>
<evidence type="ECO:0000256" key="4">
    <source>
        <dbReference type="ARBA" id="ARBA00022475"/>
    </source>
</evidence>
<keyword evidence="9" id="KW-0378">Hydrolase</keyword>
<evidence type="ECO:0000313" key="20">
    <source>
        <dbReference type="EMBL" id="PJC27876.1"/>
    </source>
</evidence>
<dbReference type="GO" id="GO:0030288">
    <property type="term" value="C:outer membrane-bounded periplasmic space"/>
    <property type="evidence" value="ECO:0007669"/>
    <property type="project" value="TreeGrafter"/>
</dbReference>
<dbReference type="PANTHER" id="PTHR32282:SF11">
    <property type="entry name" value="PENICILLIN-BINDING PROTEIN 1B"/>
    <property type="match status" value="1"/>
</dbReference>
<evidence type="ECO:0000256" key="13">
    <source>
        <dbReference type="ARBA" id="ARBA00023268"/>
    </source>
</evidence>
<keyword evidence="4" id="KW-1003">Cell membrane</keyword>
<keyword evidence="11" id="KW-0573">Peptidoglycan synthesis</keyword>
<keyword evidence="8" id="KW-0808">Transferase</keyword>
<accession>A0A2M8ES34</accession>
<evidence type="ECO:0000259" key="18">
    <source>
        <dbReference type="Pfam" id="PF00905"/>
    </source>
</evidence>
<evidence type="ECO:0000256" key="2">
    <source>
        <dbReference type="ARBA" id="ARBA00007090"/>
    </source>
</evidence>
<evidence type="ECO:0000256" key="3">
    <source>
        <dbReference type="ARBA" id="ARBA00007739"/>
    </source>
</evidence>
<organism evidence="20 21">
    <name type="scientific">Candidatus Shapirobacteria bacterium CG_4_9_14_0_2_um_filter_39_11</name>
    <dbReference type="NCBI Taxonomy" id="1974478"/>
    <lineage>
        <taxon>Bacteria</taxon>
        <taxon>Candidatus Shapironibacteriota</taxon>
    </lineage>
</organism>
<keyword evidence="12 17" id="KW-0472">Membrane</keyword>
<protein>
    <submittedName>
        <fullName evidence="20">Uncharacterized protein</fullName>
    </submittedName>
</protein>
<keyword evidence="17" id="KW-1133">Transmembrane helix</keyword>